<evidence type="ECO:0000259" key="4">
    <source>
        <dbReference type="PROSITE" id="PS50003"/>
    </source>
</evidence>
<dbReference type="OrthoDB" id="2272012at2759"/>
<keyword evidence="2" id="KW-0344">Guanine-nucleotide releasing factor</keyword>
<feature type="compositionally biased region" description="Low complexity" evidence="3">
    <location>
        <begin position="364"/>
        <end position="373"/>
    </location>
</feature>
<feature type="compositionally biased region" description="Low complexity" evidence="3">
    <location>
        <begin position="139"/>
        <end position="148"/>
    </location>
</feature>
<feature type="domain" description="DH" evidence="5">
    <location>
        <begin position="657"/>
        <end position="838"/>
    </location>
</feature>
<dbReference type="Gene3D" id="1.20.900.10">
    <property type="entry name" value="Dbl homology (DH) domain"/>
    <property type="match status" value="2"/>
</dbReference>
<evidence type="ECO:0000313" key="7">
    <source>
        <dbReference type="EMBL" id="OXG11407.1"/>
    </source>
</evidence>
<feature type="domain" description="DH" evidence="5">
    <location>
        <begin position="881"/>
        <end position="1076"/>
    </location>
</feature>
<feature type="domain" description="PH" evidence="4">
    <location>
        <begin position="1114"/>
        <end position="1272"/>
    </location>
</feature>
<feature type="region of interest" description="Disordered" evidence="3">
    <location>
        <begin position="428"/>
        <end position="462"/>
    </location>
</feature>
<keyword evidence="1" id="KW-0597">Phosphoprotein</keyword>
<feature type="compositionally biased region" description="Low complexity" evidence="3">
    <location>
        <begin position="1780"/>
        <end position="1795"/>
    </location>
</feature>
<dbReference type="InterPro" id="IPR041675">
    <property type="entry name" value="PH_5"/>
</dbReference>
<dbReference type="Pfam" id="PF15405">
    <property type="entry name" value="PH_5"/>
    <property type="match status" value="1"/>
</dbReference>
<accession>A0A854Q524</accession>
<feature type="compositionally biased region" description="Pro residues" evidence="3">
    <location>
        <begin position="104"/>
        <end position="114"/>
    </location>
</feature>
<sequence length="1881" mass="210606">MSNSGGNLGDFRPHNGSAASAPAARRPLPPQPPRPALPPNPYPSYQSPAVPYTAPLADIITPNSGSLGRRALPTPPVSSNDHSPSRSRALPTPPGRLPSGSYPDGPPPPPPPRPSDYFTYASREKTPLPLQPAAPRTESSLSPSPSSSRLDHSYEFTSSSRSSSQPKSAVDAIYTSNTSQSDHTNKSPNMTHSNLDNEWLPILERFGDLSTNLNDSLKAPSSLHDGHGRDTPIQKSWPGPGDMDSGGHDRLAAETFMTTTAYHPSPQYNDSLESPGALKVNGALGVPSNGWPAYLQPEARTGRDRSASAVTMKAGDVHGGAITPRGDEKYDKDTLFGSAAKDEKPGEPQRQYSDTSYATGNSVPLSTPDSLSSGGPGSPDPPHRQNSSTSSLYPRSITHNTGRASFDLSPSWAHQAQTPSHWVERKLQIHQSHRHPSLADSFEHEQGPSEWEEDEWEEEEDEEIDVDEGQFFQPAFLSEMALQLRDKVERRRHIKAGIAWVGSFTGKDIVTTIHNLLPPHTREKLNDRRFALLLAQSLQNQLWFVEVDWDIKPLRDSSDDVFRFMGEMEGMASGADTLTTELPKGLMTMATRCYSPSCTGDKRCYSPRCPYKTSPDTFLPTKESITPLPTPVSIRHDDWKENIDPLMLRDLSPRAITRQDVIRQALSSELAYEADLSIMEDLFITHLRLADPPIIPDPIHREEFIHEVFHNALELREASKRLIEEFTIRQREQPIIQFVGDLFLQAATEFRNIYPEYTGSLPQAEVALSKELEENTEFRLYTERVVRENDRRRDIRHLITRPSAQLQRYPALLEGILNVTDSDDPDREFLSQALQSIQFISSLSQLKLFHASKGRGPASKLEWFDLVTEEDRKTIPKKEQKRQMLIWELIQGEIQYVADLEVLGTVFAEGLRMAEPAVIDRNRLDVFLDEAFHNWRSLYEIHSRFLQNLQIRQLEQHPHIGMISDLVFDAALNWQEAYMEYVPHYPIAKVKVQEEEASNSKFASFLKACLRDPMTNKQDIDHFMSRPIFRLLRYPLLLDPIRNCLKETAGPDDPDYEQIPQVMEVIASLGKAIQKGVISNESKVELWAMQRTLDGSKISPRTVADLDLANPMRELIHRGTVYRQSEGSIGSGWTELNALLFDNFLVLTKLERPTKPSKSSRKKHSKERYAINRPPIPLELLSLGSFSEAPRVRNTGRLFGVGGASHYDIPSDKSMNAPKTPGSSKSADTSKLYPFSISFIGGQGQLGGSYTLWADSYKARQDWKEKFEHAKVLRAEINDAGKVFEMSPLSVDTFYMPPSYAMQKDKDSQYTGRVTCSCPFITQDQRRLVAVGCQDGVWIGIRGDSRSLRKVLHVKSVTSIAVLEEFSIFLVLSDKSLVAYQLEALVPSAGQKPVKATTERISMPKEEISSFTVGRLDGRTLLVIMRAETTQTVFKILEPVLNKNTEDTTRQRRPFGFLGKTSEWFRPYKMFYLPAEVYGVHFLKHKMAIVCSKGFEIMDLTDLKGGSIPIFDPAKIKEKPFLSDLERKCTQGRALGMFRSTETEFLLCYETFGLYIHRYGEPNRDCRPIEWQGRHDSVAFHPPYLLLISAPFIEIRHIDTGKLLQIYTGSDLRLTWEQVVATDFGEYKLMSLDSGSGGQKNPPVLNPGKHGYGDETKIQEPQIHICQRTTDHKQGRGQLAIGQVVYELSPTLLLNNPLLNPPNTLDPNYLPPVPLTSHANPAIRQARPPSVRTTNSSDQFPHSNLYQTSNPSQGYIPFPNAQGYAAQPPMLQRDSYGTQYSRDSSSYHDSNSVYNMTPIDPSPQSSAGAFPIQPQTQPAGYPSQGTNGGLGYAQYPAPQPPIVRGQSQGQDQGYGSYNDHVIRAWAQNGGYGRNDAYGGYE</sequence>
<dbReference type="EMBL" id="AMKT01000098">
    <property type="protein sequence ID" value="OXG11407.1"/>
    <property type="molecule type" value="Genomic_DNA"/>
</dbReference>
<dbReference type="PROSITE" id="PS50003">
    <property type="entry name" value="PH_DOMAIN"/>
    <property type="match status" value="1"/>
</dbReference>
<dbReference type="Pfam" id="PF00780">
    <property type="entry name" value="CNH"/>
    <property type="match status" value="1"/>
</dbReference>
<dbReference type="SMART" id="SM00325">
    <property type="entry name" value="RhoGEF"/>
    <property type="match status" value="2"/>
</dbReference>
<feature type="compositionally biased region" description="Pro residues" evidence="3">
    <location>
        <begin position="27"/>
        <end position="42"/>
    </location>
</feature>
<name>A0A854Q524_CRYNE</name>
<evidence type="ECO:0000313" key="8">
    <source>
        <dbReference type="Proteomes" id="UP000199727"/>
    </source>
</evidence>
<dbReference type="GO" id="GO:0005085">
    <property type="term" value="F:guanyl-nucleotide exchange factor activity"/>
    <property type="evidence" value="ECO:0007669"/>
    <property type="project" value="UniProtKB-KW"/>
</dbReference>
<dbReference type="Proteomes" id="UP000199727">
    <property type="component" value="Unassembled WGS sequence"/>
</dbReference>
<gene>
    <name evidence="7" type="ORF">C361_06512</name>
</gene>
<feature type="compositionally biased region" description="Low complexity" evidence="3">
    <location>
        <begin position="155"/>
        <end position="170"/>
    </location>
</feature>
<feature type="domain" description="CNH" evidence="6">
    <location>
        <begin position="1311"/>
        <end position="1622"/>
    </location>
</feature>
<evidence type="ECO:0000256" key="3">
    <source>
        <dbReference type="SAM" id="MobiDB-lite"/>
    </source>
</evidence>
<dbReference type="InterPro" id="IPR052233">
    <property type="entry name" value="Rho-type_GEFs"/>
</dbReference>
<dbReference type="CDD" id="cd00160">
    <property type="entry name" value="RhoGEF"/>
    <property type="match status" value="1"/>
</dbReference>
<feature type="compositionally biased region" description="Basic and acidic residues" evidence="3">
    <location>
        <begin position="325"/>
        <end position="347"/>
    </location>
</feature>
<dbReference type="CDD" id="cd04435">
    <property type="entry name" value="DEP_fRom2"/>
    <property type="match status" value="1"/>
</dbReference>
<dbReference type="InterPro" id="IPR011993">
    <property type="entry name" value="PH-like_dom_sf"/>
</dbReference>
<feature type="compositionally biased region" description="Polar residues" evidence="3">
    <location>
        <begin position="1802"/>
        <end position="1818"/>
    </location>
</feature>
<evidence type="ECO:0000259" key="6">
    <source>
        <dbReference type="PROSITE" id="PS50219"/>
    </source>
</evidence>
<feature type="compositionally biased region" description="Polar residues" evidence="3">
    <location>
        <begin position="174"/>
        <end position="196"/>
    </location>
</feature>
<feature type="compositionally biased region" description="Low complexity" evidence="3">
    <location>
        <begin position="1845"/>
        <end position="1855"/>
    </location>
</feature>
<feature type="compositionally biased region" description="Polar residues" evidence="3">
    <location>
        <begin position="350"/>
        <end position="363"/>
    </location>
</feature>
<evidence type="ECO:0000256" key="2">
    <source>
        <dbReference type="ARBA" id="ARBA00022658"/>
    </source>
</evidence>
<dbReference type="InterPro" id="IPR000219">
    <property type="entry name" value="DH_dom"/>
</dbReference>
<dbReference type="SMART" id="SM00233">
    <property type="entry name" value="PH"/>
    <property type="match status" value="1"/>
</dbReference>
<proteinExistence type="predicted"/>
<dbReference type="Pfam" id="PF00621">
    <property type="entry name" value="RhoGEF"/>
    <property type="match status" value="2"/>
</dbReference>
<organism evidence="7 8">
    <name type="scientific">Cryptococcus neoformans Tu259-1</name>
    <dbReference type="NCBI Taxonomy" id="1230072"/>
    <lineage>
        <taxon>Eukaryota</taxon>
        <taxon>Fungi</taxon>
        <taxon>Dikarya</taxon>
        <taxon>Basidiomycota</taxon>
        <taxon>Agaricomycotina</taxon>
        <taxon>Tremellomycetes</taxon>
        <taxon>Tremellales</taxon>
        <taxon>Cryptococcaceae</taxon>
        <taxon>Cryptococcus</taxon>
        <taxon>Cryptococcus neoformans species complex</taxon>
    </lineage>
</organism>
<evidence type="ECO:0008006" key="9">
    <source>
        <dbReference type="Google" id="ProtNLM"/>
    </source>
</evidence>
<dbReference type="InterPro" id="IPR001180">
    <property type="entry name" value="CNH_dom"/>
</dbReference>
<protein>
    <recommendedName>
        <fullName evidence="9">Rho guanyl-nucleotide exchange factor</fullName>
    </recommendedName>
</protein>
<evidence type="ECO:0000256" key="1">
    <source>
        <dbReference type="ARBA" id="ARBA00022553"/>
    </source>
</evidence>
<dbReference type="SUPFAM" id="SSF48065">
    <property type="entry name" value="DBL homology domain (DH-domain)"/>
    <property type="match status" value="2"/>
</dbReference>
<comment type="caution">
    <text evidence="7">The sequence shown here is derived from an EMBL/GenBank/DDBJ whole genome shotgun (WGS) entry which is preliminary data.</text>
</comment>
<dbReference type="InterPro" id="IPR001849">
    <property type="entry name" value="PH_domain"/>
</dbReference>
<feature type="region of interest" description="Disordered" evidence="3">
    <location>
        <begin position="211"/>
        <end position="248"/>
    </location>
</feature>
<reference evidence="7 8" key="1">
    <citation type="submission" date="2017-06" db="EMBL/GenBank/DDBJ databases">
        <title>Global population genomics of the pathogenic fungus Cryptococcus neoformans var. grubii.</title>
        <authorList>
            <person name="Cuomo C."/>
            <person name="Litvintseva A."/>
            <person name="Chen Y."/>
            <person name="Young S."/>
            <person name="Zeng Q."/>
            <person name="Chapman S."/>
            <person name="Gujja S."/>
            <person name="Saif S."/>
            <person name="Birren B."/>
        </authorList>
    </citation>
    <scope>NUCLEOTIDE SEQUENCE [LARGE SCALE GENOMIC DNA]</scope>
    <source>
        <strain evidence="7 8">Tu259-1</strain>
    </source>
</reference>
<evidence type="ECO:0000259" key="5">
    <source>
        <dbReference type="PROSITE" id="PS50010"/>
    </source>
</evidence>
<feature type="region of interest" description="Disordered" evidence="3">
    <location>
        <begin position="1718"/>
        <end position="1855"/>
    </location>
</feature>
<dbReference type="PROSITE" id="PS50010">
    <property type="entry name" value="DH_2"/>
    <property type="match status" value="2"/>
</dbReference>
<dbReference type="PANTHER" id="PTHR46572:SF1">
    <property type="entry name" value="RHO1 GUANINE NUCLEOTIDE EXCHANGE FACTOR TUS1"/>
    <property type="match status" value="1"/>
</dbReference>
<feature type="compositionally biased region" description="Polar residues" evidence="3">
    <location>
        <begin position="1731"/>
        <end position="1753"/>
    </location>
</feature>
<dbReference type="PROSITE" id="PS50219">
    <property type="entry name" value="CNH"/>
    <property type="match status" value="1"/>
</dbReference>
<dbReference type="SUPFAM" id="SSF50729">
    <property type="entry name" value="PH domain-like"/>
    <property type="match status" value="1"/>
</dbReference>
<dbReference type="Gene3D" id="2.30.29.30">
    <property type="entry name" value="Pleckstrin-homology domain (PH domain)/Phosphotyrosine-binding domain (PTB)"/>
    <property type="match status" value="1"/>
</dbReference>
<feature type="compositionally biased region" description="Acidic residues" evidence="3">
    <location>
        <begin position="450"/>
        <end position="462"/>
    </location>
</feature>
<feature type="region of interest" description="Disordered" evidence="3">
    <location>
        <begin position="295"/>
        <end position="412"/>
    </location>
</feature>
<dbReference type="SMART" id="SM00036">
    <property type="entry name" value="CNH"/>
    <property type="match status" value="1"/>
</dbReference>
<feature type="region of interest" description="Disordered" evidence="3">
    <location>
        <begin position="1"/>
        <end position="196"/>
    </location>
</feature>
<feature type="compositionally biased region" description="Polar residues" evidence="3">
    <location>
        <begin position="384"/>
        <end position="403"/>
    </location>
</feature>
<dbReference type="PANTHER" id="PTHR46572">
    <property type="entry name" value="RHO1 GDP-GTP EXCHANGE PROTEIN 1-RELATED"/>
    <property type="match status" value="1"/>
</dbReference>
<dbReference type="InterPro" id="IPR035899">
    <property type="entry name" value="DBL_dom_sf"/>
</dbReference>